<dbReference type="EMBL" id="SRYG01000003">
    <property type="protein sequence ID" value="TGY66952.1"/>
    <property type="molecule type" value="Genomic_DNA"/>
</dbReference>
<sequence>MEKNQFPYEVYDEEKVACALRHLPCETHIESLSTFYKIMGDPTRLMLLMALEAGELCASDLANVTNMSRSAVSHQLKTLRQAKLVKSRRDGKIIFYELDDEHIHSVLKVALEHIKEDRHDSQS</sequence>
<dbReference type="Proteomes" id="UP000308836">
    <property type="component" value="Unassembled WGS sequence"/>
</dbReference>
<reference evidence="1" key="1">
    <citation type="submission" date="2019-04" db="EMBL/GenBank/DDBJ databases">
        <title>Microbes associate with the intestines of laboratory mice.</title>
        <authorList>
            <person name="Navarre W."/>
            <person name="Wong E."/>
            <person name="Huang K."/>
            <person name="Tropini C."/>
            <person name="Ng K."/>
            <person name="Yu B."/>
        </authorList>
    </citation>
    <scope>NUCLEOTIDE SEQUENCE</scope>
    <source>
        <strain evidence="1">NM09_H32</strain>
    </source>
</reference>
<accession>A0AC61RA31</accession>
<keyword evidence="2" id="KW-1185">Reference proteome</keyword>
<evidence type="ECO:0000313" key="1">
    <source>
        <dbReference type="EMBL" id="TGY66952.1"/>
    </source>
</evidence>
<gene>
    <name evidence="1" type="ORF">E5336_02390</name>
</gene>
<evidence type="ECO:0000313" key="2">
    <source>
        <dbReference type="Proteomes" id="UP000308836"/>
    </source>
</evidence>
<protein>
    <submittedName>
        <fullName evidence="1">Transcriptional regulator</fullName>
    </submittedName>
</protein>
<organism evidence="1 2">
    <name type="scientific">Dubosiella muris</name>
    <dbReference type="NCBI Taxonomy" id="3038133"/>
    <lineage>
        <taxon>Bacteria</taxon>
        <taxon>Bacillati</taxon>
        <taxon>Bacillota</taxon>
        <taxon>Erysipelotrichia</taxon>
        <taxon>Erysipelotrichales</taxon>
        <taxon>Erysipelotrichaceae</taxon>
        <taxon>Dubosiella</taxon>
    </lineage>
</organism>
<proteinExistence type="predicted"/>
<name>A0AC61RA31_9FIRM</name>
<comment type="caution">
    <text evidence="1">The sequence shown here is derived from an EMBL/GenBank/DDBJ whole genome shotgun (WGS) entry which is preliminary data.</text>
</comment>